<dbReference type="RefSeq" id="WP_283239589.1">
    <property type="nucleotide sequence ID" value="NZ_JASGBP010000007.1"/>
</dbReference>
<gene>
    <name evidence="1" type="ORF">QHT84_10855</name>
</gene>
<dbReference type="Pfam" id="PF09912">
    <property type="entry name" value="DUF2141"/>
    <property type="match status" value="1"/>
</dbReference>
<protein>
    <submittedName>
        <fullName evidence="1">DUF2141 domain-containing protein</fullName>
    </submittedName>
</protein>
<keyword evidence="2" id="KW-1185">Reference proteome</keyword>
<accession>A0ABT6XSY5</accession>
<name>A0ABT6XSY5_9FLAO</name>
<dbReference type="InterPro" id="IPR018673">
    <property type="entry name" value="DUF2141"/>
</dbReference>
<sequence>MKTDKKILLTLIFSFFKSTLFFGQEAKQIVKIDNLENKKGILYIGWYNQSSSFRINDKAIYKQKVSVNNQKELSVIFNDIPKGKYAVAVFLDENNNYKLDKNFLGIPKEKYGFSNNVLPSLRPATFDESAFELNGKETTIINITLK</sequence>
<evidence type="ECO:0000313" key="1">
    <source>
        <dbReference type="EMBL" id="MDI9257912.1"/>
    </source>
</evidence>
<organism evidence="1 2">
    <name type="scientific">Flavobacterium sedimenticola</name>
    <dbReference type="NCBI Taxonomy" id="3043286"/>
    <lineage>
        <taxon>Bacteria</taxon>
        <taxon>Pseudomonadati</taxon>
        <taxon>Bacteroidota</taxon>
        <taxon>Flavobacteriia</taxon>
        <taxon>Flavobacteriales</taxon>
        <taxon>Flavobacteriaceae</taxon>
        <taxon>Flavobacterium</taxon>
    </lineage>
</organism>
<dbReference type="EMBL" id="JASGBP010000007">
    <property type="protein sequence ID" value="MDI9257912.1"/>
    <property type="molecule type" value="Genomic_DNA"/>
</dbReference>
<proteinExistence type="predicted"/>
<dbReference type="Proteomes" id="UP001230035">
    <property type="component" value="Unassembled WGS sequence"/>
</dbReference>
<comment type="caution">
    <text evidence="1">The sequence shown here is derived from an EMBL/GenBank/DDBJ whole genome shotgun (WGS) entry which is preliminary data.</text>
</comment>
<reference evidence="1 2" key="1">
    <citation type="submission" date="2023-05" db="EMBL/GenBank/DDBJ databases">
        <title>Flavobacterium sedimenti sp. nov., isolated from the sediment.</title>
        <authorList>
            <person name="Wu N."/>
        </authorList>
    </citation>
    <scope>NUCLEOTIDE SEQUENCE [LARGE SCALE GENOMIC DNA]</scope>
    <source>
        <strain evidence="1 2">YZ-48</strain>
    </source>
</reference>
<evidence type="ECO:0000313" key="2">
    <source>
        <dbReference type="Proteomes" id="UP001230035"/>
    </source>
</evidence>